<reference evidence="3 4" key="1">
    <citation type="submission" date="2023-06" db="EMBL/GenBank/DDBJ databases">
        <authorList>
            <person name="Feng G."/>
            <person name="Li J."/>
            <person name="Zhu H."/>
        </authorList>
    </citation>
    <scope>NUCLEOTIDE SEQUENCE [LARGE SCALE GENOMIC DNA]</scope>
    <source>
        <strain evidence="3 4">RHCKG28</strain>
    </source>
</reference>
<dbReference type="Gene3D" id="3.40.250.10">
    <property type="entry name" value="Rhodanese-like domain"/>
    <property type="match status" value="1"/>
</dbReference>
<gene>
    <name evidence="3" type="ORF">QUG93_00695</name>
</gene>
<protein>
    <submittedName>
        <fullName evidence="3">Rhodanese-like domain-containing protein</fullName>
    </submittedName>
</protein>
<dbReference type="PROSITE" id="PS50206">
    <property type="entry name" value="RHODANESE_3"/>
    <property type="match status" value="1"/>
</dbReference>
<feature type="domain" description="Rhodanese" evidence="2">
    <location>
        <begin position="17"/>
        <end position="105"/>
    </location>
</feature>
<dbReference type="CDD" id="cd00158">
    <property type="entry name" value="RHOD"/>
    <property type="match status" value="1"/>
</dbReference>
<evidence type="ECO:0000313" key="3">
    <source>
        <dbReference type="EMBL" id="MDM7890196.1"/>
    </source>
</evidence>
<comment type="caution">
    <text evidence="3">The sequence shown here is derived from an EMBL/GenBank/DDBJ whole genome shotgun (WGS) entry which is preliminary data.</text>
</comment>
<dbReference type="EMBL" id="JAUCMN010000001">
    <property type="protein sequence ID" value="MDM7890196.1"/>
    <property type="molecule type" value="Genomic_DNA"/>
</dbReference>
<evidence type="ECO:0000313" key="4">
    <source>
        <dbReference type="Proteomes" id="UP001236404"/>
    </source>
</evidence>
<feature type="compositionally biased region" description="Basic and acidic residues" evidence="1">
    <location>
        <begin position="112"/>
        <end position="125"/>
    </location>
</feature>
<dbReference type="PANTHER" id="PTHR43031">
    <property type="entry name" value="FAD-DEPENDENT OXIDOREDUCTASE"/>
    <property type="match status" value="1"/>
</dbReference>
<feature type="region of interest" description="Disordered" evidence="1">
    <location>
        <begin position="104"/>
        <end position="125"/>
    </location>
</feature>
<keyword evidence="4" id="KW-1185">Reference proteome</keyword>
<organism evidence="3 4">
    <name type="scientific">Curtobacterium caseinilyticum</name>
    <dbReference type="NCBI Taxonomy" id="3055137"/>
    <lineage>
        <taxon>Bacteria</taxon>
        <taxon>Bacillati</taxon>
        <taxon>Actinomycetota</taxon>
        <taxon>Actinomycetes</taxon>
        <taxon>Micrococcales</taxon>
        <taxon>Microbacteriaceae</taxon>
        <taxon>Curtobacterium</taxon>
    </lineage>
</organism>
<dbReference type="InterPro" id="IPR050229">
    <property type="entry name" value="GlpE_sulfurtransferase"/>
</dbReference>
<dbReference type="InterPro" id="IPR001763">
    <property type="entry name" value="Rhodanese-like_dom"/>
</dbReference>
<dbReference type="SUPFAM" id="SSF52821">
    <property type="entry name" value="Rhodanese/Cell cycle control phosphatase"/>
    <property type="match status" value="1"/>
</dbReference>
<accession>A0ABT7TKT6</accession>
<sequence length="125" mass="13273">MAIEVHDVDVAEARRRLDAGARLFDVREQGEWDDVHAPEATLVPMSELVARWQEIDGGDQPAIVVCHSGARSARVVAALEQSGVPAVNLTGGMVAWEQAGQPVVHGGAADGAHGHDAHGEPRHEH</sequence>
<evidence type="ECO:0000256" key="1">
    <source>
        <dbReference type="SAM" id="MobiDB-lite"/>
    </source>
</evidence>
<evidence type="ECO:0000259" key="2">
    <source>
        <dbReference type="PROSITE" id="PS50206"/>
    </source>
</evidence>
<name>A0ABT7TKT6_9MICO</name>
<dbReference type="RefSeq" id="WP_289471711.1">
    <property type="nucleotide sequence ID" value="NZ_JAUCMN010000001.1"/>
</dbReference>
<dbReference type="Pfam" id="PF00581">
    <property type="entry name" value="Rhodanese"/>
    <property type="match status" value="1"/>
</dbReference>
<dbReference type="PANTHER" id="PTHR43031:SF1">
    <property type="entry name" value="PYRIDINE NUCLEOTIDE-DISULPHIDE OXIDOREDUCTASE"/>
    <property type="match status" value="1"/>
</dbReference>
<proteinExistence type="predicted"/>
<dbReference type="InterPro" id="IPR036873">
    <property type="entry name" value="Rhodanese-like_dom_sf"/>
</dbReference>
<dbReference type="Proteomes" id="UP001236404">
    <property type="component" value="Unassembled WGS sequence"/>
</dbReference>
<dbReference type="SMART" id="SM00450">
    <property type="entry name" value="RHOD"/>
    <property type="match status" value="1"/>
</dbReference>